<accession>A0A290Z5Y7</accession>
<dbReference type="RefSeq" id="WP_096493601.1">
    <property type="nucleotide sequence ID" value="NZ_CP023445.1"/>
</dbReference>
<sequence length="197" mass="20325">MDAPRGGAEAGGYRVGVRGARDRFDSCCHTAWSSSRALWPVLGAGEHPQVRQSHARAVARHELELALDPRHPDGVGEQGGHVGEAVHALCGEDLGAAQRGLDLADAAARAGSAPVAQDEAGEVVGAGRAADLGQGLDGPLAVGADDLVRAVGGEQRAGHRCRRATPVVRDARVGANPTRRVGGRNDRRARAGARALR</sequence>
<evidence type="ECO:0000256" key="1">
    <source>
        <dbReference type="SAM" id="MobiDB-lite"/>
    </source>
</evidence>
<feature type="region of interest" description="Disordered" evidence="1">
    <location>
        <begin position="174"/>
        <end position="197"/>
    </location>
</feature>
<dbReference type="EMBL" id="CP023445">
    <property type="protein sequence ID" value="ATE54447.1"/>
    <property type="molecule type" value="Genomic_DNA"/>
</dbReference>
<organism evidence="2 3">
    <name type="scientific">Actinosynnema pretiosum</name>
    <dbReference type="NCBI Taxonomy" id="42197"/>
    <lineage>
        <taxon>Bacteria</taxon>
        <taxon>Bacillati</taxon>
        <taxon>Actinomycetota</taxon>
        <taxon>Actinomycetes</taxon>
        <taxon>Pseudonocardiales</taxon>
        <taxon>Pseudonocardiaceae</taxon>
        <taxon>Actinosynnema</taxon>
    </lineage>
</organism>
<reference evidence="2" key="1">
    <citation type="submission" date="2017-09" db="EMBL/GenBank/DDBJ databases">
        <title>Complete Genome Sequence of ansamitocin-producing Bacterium Actinosynnema pretiosum X47.</title>
        <authorList>
            <person name="Cao G."/>
            <person name="Zong G."/>
            <person name="Zhong C."/>
            <person name="Fu J."/>
        </authorList>
    </citation>
    <scope>NUCLEOTIDE SEQUENCE [LARGE SCALE GENOMIC DNA]</scope>
    <source>
        <strain evidence="2">X47</strain>
    </source>
</reference>
<evidence type="ECO:0000313" key="2">
    <source>
        <dbReference type="EMBL" id="ATE54447.1"/>
    </source>
</evidence>
<dbReference type="Proteomes" id="UP000218505">
    <property type="component" value="Chromosome"/>
</dbReference>
<evidence type="ECO:0000313" key="3">
    <source>
        <dbReference type="Proteomes" id="UP000218505"/>
    </source>
</evidence>
<name>A0A290Z5Y7_9PSEU</name>
<dbReference type="KEGG" id="apre:CNX65_15075"/>
<protein>
    <submittedName>
        <fullName evidence="2">Uncharacterized protein</fullName>
    </submittedName>
</protein>
<dbReference type="AlphaFoldDB" id="A0A290Z5Y7"/>
<gene>
    <name evidence="2" type="ORF">CNX65_15075</name>
</gene>
<proteinExistence type="predicted"/>
<keyword evidence="3" id="KW-1185">Reference proteome</keyword>